<gene>
    <name evidence="2" type="ORF">FRX31_014708</name>
</gene>
<dbReference type="InterPro" id="IPR012337">
    <property type="entry name" value="RNaseH-like_sf"/>
</dbReference>
<dbReference type="AlphaFoldDB" id="A0A7J6WE41"/>
<reference evidence="2 3" key="1">
    <citation type="submission" date="2020-06" db="EMBL/GenBank/DDBJ databases">
        <title>Transcriptomic and genomic resources for Thalictrum thalictroides and T. hernandezii: Facilitating candidate gene discovery in an emerging model plant lineage.</title>
        <authorList>
            <person name="Arias T."/>
            <person name="Riano-Pachon D.M."/>
            <person name="Di Stilio V.S."/>
        </authorList>
    </citation>
    <scope>NUCLEOTIDE SEQUENCE [LARGE SCALE GENOMIC DNA]</scope>
    <source>
        <strain evidence="3">cv. WT478/WT964</strain>
        <tissue evidence="2">Leaves</tissue>
    </source>
</reference>
<dbReference type="Proteomes" id="UP000554482">
    <property type="component" value="Unassembled WGS sequence"/>
</dbReference>
<dbReference type="Gene3D" id="3.30.420.10">
    <property type="entry name" value="Ribonuclease H-like superfamily/Ribonuclease H"/>
    <property type="match status" value="1"/>
</dbReference>
<protein>
    <recommendedName>
        <fullName evidence="1">RNase H type-1 domain-containing protein</fullName>
    </recommendedName>
</protein>
<dbReference type="SUPFAM" id="SSF53098">
    <property type="entry name" value="Ribonuclease H-like"/>
    <property type="match status" value="1"/>
</dbReference>
<dbReference type="InterPro" id="IPR036397">
    <property type="entry name" value="RNaseH_sf"/>
</dbReference>
<accession>A0A7J6WE41</accession>
<dbReference type="InterPro" id="IPR053151">
    <property type="entry name" value="RNase_H-like"/>
</dbReference>
<comment type="caution">
    <text evidence="2">The sequence shown here is derived from an EMBL/GenBank/DDBJ whole genome shotgun (WGS) entry which is preliminary data.</text>
</comment>
<feature type="domain" description="RNase H type-1" evidence="1">
    <location>
        <begin position="166"/>
        <end position="282"/>
    </location>
</feature>
<dbReference type="OrthoDB" id="1752183at2759"/>
<evidence type="ECO:0000259" key="1">
    <source>
        <dbReference type="Pfam" id="PF13456"/>
    </source>
</evidence>
<dbReference type="PANTHER" id="PTHR47723">
    <property type="entry name" value="OS05G0353850 PROTEIN"/>
    <property type="match status" value="1"/>
</dbReference>
<dbReference type="GO" id="GO:0003676">
    <property type="term" value="F:nucleic acid binding"/>
    <property type="evidence" value="ECO:0007669"/>
    <property type="project" value="InterPro"/>
</dbReference>
<dbReference type="EMBL" id="JABWDY010016975">
    <property type="protein sequence ID" value="KAF5195704.1"/>
    <property type="molecule type" value="Genomic_DNA"/>
</dbReference>
<evidence type="ECO:0000313" key="2">
    <source>
        <dbReference type="EMBL" id="KAF5195704.1"/>
    </source>
</evidence>
<dbReference type="PANTHER" id="PTHR47723:SF19">
    <property type="entry name" value="POLYNUCLEOTIDYL TRANSFERASE, RIBONUCLEASE H-LIKE SUPERFAMILY PROTEIN"/>
    <property type="match status" value="1"/>
</dbReference>
<dbReference type="Pfam" id="PF13456">
    <property type="entry name" value="RVT_3"/>
    <property type="match status" value="1"/>
</dbReference>
<proteinExistence type="predicted"/>
<name>A0A7J6WE41_THATH</name>
<sequence>MRCNIPLVSRCHCCNHPELETNHHLFLYSELARDVWKHFNEVYNIRWPRFYNLSGILSLWFKQGKQGSLENFCYTLTPLMVLWEIWKERSARRFEDDYRPNTSQDIIIKIRFWILRLGEVIYISHRSSNKFCQVAKALGLRFKNPPLDRPLLVYWTRPPTGFLALNTDGASSENIASGGGVVRDENGNMVLNFFSFYGYGSNNLAESRAILDGIQACYNMGFHTVQLQCDSQIAVNWFYNTTSIPWSLRIWWRHIHAYKDKMTINCFHVFREGNQPADYLSKLGLAIKGNGGVNKNLDRVFKKLLLADKMEIPNLRVSKK</sequence>
<evidence type="ECO:0000313" key="3">
    <source>
        <dbReference type="Proteomes" id="UP000554482"/>
    </source>
</evidence>
<keyword evidence="3" id="KW-1185">Reference proteome</keyword>
<dbReference type="CDD" id="cd06222">
    <property type="entry name" value="RNase_H_like"/>
    <property type="match status" value="1"/>
</dbReference>
<dbReference type="GO" id="GO:0004523">
    <property type="term" value="F:RNA-DNA hybrid ribonuclease activity"/>
    <property type="evidence" value="ECO:0007669"/>
    <property type="project" value="InterPro"/>
</dbReference>
<organism evidence="2 3">
    <name type="scientific">Thalictrum thalictroides</name>
    <name type="common">Rue-anemone</name>
    <name type="synonym">Anemone thalictroides</name>
    <dbReference type="NCBI Taxonomy" id="46969"/>
    <lineage>
        <taxon>Eukaryota</taxon>
        <taxon>Viridiplantae</taxon>
        <taxon>Streptophyta</taxon>
        <taxon>Embryophyta</taxon>
        <taxon>Tracheophyta</taxon>
        <taxon>Spermatophyta</taxon>
        <taxon>Magnoliopsida</taxon>
        <taxon>Ranunculales</taxon>
        <taxon>Ranunculaceae</taxon>
        <taxon>Thalictroideae</taxon>
        <taxon>Thalictrum</taxon>
    </lineage>
</organism>
<dbReference type="InterPro" id="IPR044730">
    <property type="entry name" value="RNase_H-like_dom_plant"/>
</dbReference>
<dbReference type="InterPro" id="IPR002156">
    <property type="entry name" value="RNaseH_domain"/>
</dbReference>